<dbReference type="Gene3D" id="3.40.190.290">
    <property type="match status" value="1"/>
</dbReference>
<dbReference type="RefSeq" id="WP_107866696.1">
    <property type="nucleotide sequence ID" value="NZ_QAON01000017.1"/>
</dbReference>
<evidence type="ECO:0000256" key="4">
    <source>
        <dbReference type="ARBA" id="ARBA00023163"/>
    </source>
</evidence>
<dbReference type="CDD" id="cd08420">
    <property type="entry name" value="PBP2_CysL_like"/>
    <property type="match status" value="1"/>
</dbReference>
<comment type="similarity">
    <text evidence="1">Belongs to the LysR transcriptional regulatory family.</text>
</comment>
<evidence type="ECO:0000256" key="1">
    <source>
        <dbReference type="ARBA" id="ARBA00009437"/>
    </source>
</evidence>
<sequence length="301" mass="33334">MRITLKQLAVFVTVAKHGTVTRAAQELNLTQSAASMALSDFETQLDCVLFDRIGKRLQLNDLGRKLLPHAINTVAHANELESIARGHGDKVGSLKIGASLTVGNYMMPPLIASFMRTYPQCQLSLDIANTSHIIHALEQFELDIGFIEGFCHAPHLEVIPWHKDELVVFAAPSHPLAQKSDLQEQDFQEAHWILRESGSGTREIFDNAVIGRLSHVHVLLELGHTEAIQRVVASGLGIGCASRLSLDEAIASGTLTALETPFWNLNRQFFALIHRQKYRTYGLEQFMAHCFQGLSSTFVCA</sequence>
<dbReference type="Pfam" id="PF00126">
    <property type="entry name" value="HTH_1"/>
    <property type="match status" value="1"/>
</dbReference>
<dbReference type="PANTHER" id="PTHR30126:SF94">
    <property type="entry name" value="LYSR FAMILY TRANSCRIPTIONAL REGULATOR"/>
    <property type="match status" value="1"/>
</dbReference>
<dbReference type="SUPFAM" id="SSF53850">
    <property type="entry name" value="Periplasmic binding protein-like II"/>
    <property type="match status" value="1"/>
</dbReference>
<keyword evidence="3 6" id="KW-0238">DNA-binding</keyword>
<evidence type="ECO:0000313" key="7">
    <source>
        <dbReference type="Proteomes" id="UP000244223"/>
    </source>
</evidence>
<accession>A0A2T5IV42</accession>
<evidence type="ECO:0000256" key="3">
    <source>
        <dbReference type="ARBA" id="ARBA00023125"/>
    </source>
</evidence>
<dbReference type="InterPro" id="IPR036388">
    <property type="entry name" value="WH-like_DNA-bd_sf"/>
</dbReference>
<dbReference type="InterPro" id="IPR005119">
    <property type="entry name" value="LysR_subst-bd"/>
</dbReference>
<name>A0A2T5IV42_9GAMM</name>
<dbReference type="GO" id="GO:0000976">
    <property type="term" value="F:transcription cis-regulatory region binding"/>
    <property type="evidence" value="ECO:0007669"/>
    <property type="project" value="TreeGrafter"/>
</dbReference>
<dbReference type="GO" id="GO:0003700">
    <property type="term" value="F:DNA-binding transcription factor activity"/>
    <property type="evidence" value="ECO:0007669"/>
    <property type="project" value="InterPro"/>
</dbReference>
<dbReference type="InterPro" id="IPR000847">
    <property type="entry name" value="LysR_HTH_N"/>
</dbReference>
<dbReference type="AlphaFoldDB" id="A0A2T5IV42"/>
<organism evidence="6 7">
    <name type="scientific">Agitococcus lubricus</name>
    <dbReference type="NCBI Taxonomy" id="1077255"/>
    <lineage>
        <taxon>Bacteria</taxon>
        <taxon>Pseudomonadati</taxon>
        <taxon>Pseudomonadota</taxon>
        <taxon>Gammaproteobacteria</taxon>
        <taxon>Moraxellales</taxon>
        <taxon>Moraxellaceae</taxon>
        <taxon>Agitococcus</taxon>
    </lineage>
</organism>
<dbReference type="InterPro" id="IPR036390">
    <property type="entry name" value="WH_DNA-bd_sf"/>
</dbReference>
<dbReference type="PANTHER" id="PTHR30126">
    <property type="entry name" value="HTH-TYPE TRANSCRIPTIONAL REGULATOR"/>
    <property type="match status" value="1"/>
</dbReference>
<dbReference type="EMBL" id="QAON01000017">
    <property type="protein sequence ID" value="PTQ87699.1"/>
    <property type="molecule type" value="Genomic_DNA"/>
</dbReference>
<dbReference type="NCBIfam" id="NF008095">
    <property type="entry name" value="PRK10837.1"/>
    <property type="match status" value="1"/>
</dbReference>
<dbReference type="OrthoDB" id="9785745at2"/>
<feature type="domain" description="HTH lysR-type" evidence="5">
    <location>
        <begin position="3"/>
        <end position="60"/>
    </location>
</feature>
<dbReference type="Gene3D" id="1.10.10.10">
    <property type="entry name" value="Winged helix-like DNA-binding domain superfamily/Winged helix DNA-binding domain"/>
    <property type="match status" value="1"/>
</dbReference>
<dbReference type="Proteomes" id="UP000244223">
    <property type="component" value="Unassembled WGS sequence"/>
</dbReference>
<comment type="caution">
    <text evidence="6">The sequence shown here is derived from an EMBL/GenBank/DDBJ whole genome shotgun (WGS) entry which is preliminary data.</text>
</comment>
<evidence type="ECO:0000313" key="6">
    <source>
        <dbReference type="EMBL" id="PTQ87699.1"/>
    </source>
</evidence>
<keyword evidence="4" id="KW-0804">Transcription</keyword>
<protein>
    <submittedName>
        <fullName evidence="6">DNA-binding transcriptional LysR family regulator</fullName>
    </submittedName>
</protein>
<dbReference type="PROSITE" id="PS50931">
    <property type="entry name" value="HTH_LYSR"/>
    <property type="match status" value="1"/>
</dbReference>
<keyword evidence="2" id="KW-0805">Transcription regulation</keyword>
<keyword evidence="7" id="KW-1185">Reference proteome</keyword>
<evidence type="ECO:0000259" key="5">
    <source>
        <dbReference type="PROSITE" id="PS50931"/>
    </source>
</evidence>
<proteinExistence type="inferred from homology"/>
<evidence type="ECO:0000256" key="2">
    <source>
        <dbReference type="ARBA" id="ARBA00023015"/>
    </source>
</evidence>
<gene>
    <name evidence="6" type="ORF">C8N29_11723</name>
</gene>
<dbReference type="Pfam" id="PF03466">
    <property type="entry name" value="LysR_substrate"/>
    <property type="match status" value="1"/>
</dbReference>
<reference evidence="6 7" key="1">
    <citation type="submission" date="2018-04" db="EMBL/GenBank/DDBJ databases">
        <title>Genomic Encyclopedia of Archaeal and Bacterial Type Strains, Phase II (KMG-II): from individual species to whole genera.</title>
        <authorList>
            <person name="Goeker M."/>
        </authorList>
    </citation>
    <scope>NUCLEOTIDE SEQUENCE [LARGE SCALE GENOMIC DNA]</scope>
    <source>
        <strain evidence="6 7">DSM 5822</strain>
    </source>
</reference>
<dbReference type="SUPFAM" id="SSF46785">
    <property type="entry name" value="Winged helix' DNA-binding domain"/>
    <property type="match status" value="1"/>
</dbReference>